<evidence type="ECO:0000313" key="3">
    <source>
        <dbReference type="EMBL" id="KAH7294307.1"/>
    </source>
</evidence>
<feature type="repeat" description="PPR" evidence="2">
    <location>
        <begin position="178"/>
        <end position="212"/>
    </location>
</feature>
<dbReference type="GO" id="GO:0048731">
    <property type="term" value="P:system development"/>
    <property type="evidence" value="ECO:0007669"/>
    <property type="project" value="UniProtKB-ARBA"/>
</dbReference>
<keyword evidence="4" id="KW-1185">Reference proteome</keyword>
<organism evidence="3 4">
    <name type="scientific">Ceratopteris richardii</name>
    <name type="common">Triangle waterfern</name>
    <dbReference type="NCBI Taxonomy" id="49495"/>
    <lineage>
        <taxon>Eukaryota</taxon>
        <taxon>Viridiplantae</taxon>
        <taxon>Streptophyta</taxon>
        <taxon>Embryophyta</taxon>
        <taxon>Tracheophyta</taxon>
        <taxon>Polypodiopsida</taxon>
        <taxon>Polypodiidae</taxon>
        <taxon>Polypodiales</taxon>
        <taxon>Pteridineae</taxon>
        <taxon>Pteridaceae</taxon>
        <taxon>Parkerioideae</taxon>
        <taxon>Ceratopteris</taxon>
    </lineage>
</organism>
<dbReference type="Proteomes" id="UP000825935">
    <property type="component" value="Chromosome 28"/>
</dbReference>
<sequence>MKVHNHMAKSTDVVALLKACAIRKDLLKGSLLHAEIVRTSSFGTDVFVGSALVNMYVKCGALIQAHETFSKLTGPNIVAWNALITGYAQYGRGKEALHCFEQMCHDGIRPDAVTLASIFKACGTIGAVEKGHEICLQFAIHGLPQKDTVVGTALVDMYAKCGMLQRAEELFNGLAVRNIISWTALLGGFVQHGCNEEALVYLDLMEEEGISPNAITFVCVLKACTSIHSFNRGQIIHVEISRRSLLKEEGISTALVDMYCKCGLIGKAEEVFRERHRQNVESWNALISGYAQTGVGMRALDCFKCMQNEAFSPDAITFSCLLKACSSIGAWHKGQELHSQIYVGGFTKNNISLSMGLIDMYAKFGIPEKAERVFESVNMKDLLSWNAVLSGYAQSGEHDKVFELFVRMIGEGEEPDSATFVSILTACNHYGLLDEGQICFEIMSMIYNIIPSREHHACLIDLLSRVGRVDKAVVIAMDMPFAMNLAVCHMLMGACQKEKDTNLGLVIFHHVIQLDDDDSGAHICMRNIFADNC</sequence>
<keyword evidence="1" id="KW-0677">Repeat</keyword>
<dbReference type="PANTHER" id="PTHR24015">
    <property type="entry name" value="OS07G0578800 PROTEIN-RELATED"/>
    <property type="match status" value="1"/>
</dbReference>
<feature type="repeat" description="PPR" evidence="2">
    <location>
        <begin position="279"/>
        <end position="313"/>
    </location>
</feature>
<dbReference type="FunFam" id="1.25.40.10:FF:000285">
    <property type="entry name" value="Pentatricopeptide repeat-containing protein, chloroplastic"/>
    <property type="match status" value="1"/>
</dbReference>
<dbReference type="InterPro" id="IPR002885">
    <property type="entry name" value="PPR_rpt"/>
</dbReference>
<accession>A0A8T2REY9</accession>
<comment type="caution">
    <text evidence="3">The sequence shown here is derived from an EMBL/GenBank/DDBJ whole genome shotgun (WGS) entry which is preliminary data.</text>
</comment>
<dbReference type="FunFam" id="1.25.40.10:FF:000158">
    <property type="entry name" value="pentatricopeptide repeat-containing protein At2g33680"/>
    <property type="match status" value="1"/>
</dbReference>
<dbReference type="GO" id="GO:0003723">
    <property type="term" value="F:RNA binding"/>
    <property type="evidence" value="ECO:0007669"/>
    <property type="project" value="InterPro"/>
</dbReference>
<feature type="repeat" description="PPR" evidence="2">
    <location>
        <begin position="381"/>
        <end position="415"/>
    </location>
</feature>
<dbReference type="AlphaFoldDB" id="A0A8T2REY9"/>
<dbReference type="Pfam" id="PF13041">
    <property type="entry name" value="PPR_2"/>
    <property type="match status" value="4"/>
</dbReference>
<dbReference type="Pfam" id="PF01535">
    <property type="entry name" value="PPR"/>
    <property type="match status" value="3"/>
</dbReference>
<protein>
    <recommendedName>
        <fullName evidence="5">Pentatricopeptide repeat-containing protein</fullName>
    </recommendedName>
</protein>
<evidence type="ECO:0000313" key="4">
    <source>
        <dbReference type="Proteomes" id="UP000825935"/>
    </source>
</evidence>
<evidence type="ECO:0008006" key="5">
    <source>
        <dbReference type="Google" id="ProtNLM"/>
    </source>
</evidence>
<gene>
    <name evidence="3" type="ORF">KP509_28G065700</name>
</gene>
<proteinExistence type="predicted"/>
<dbReference type="InterPro" id="IPR011990">
    <property type="entry name" value="TPR-like_helical_dom_sf"/>
</dbReference>
<reference evidence="3" key="1">
    <citation type="submission" date="2021-08" db="EMBL/GenBank/DDBJ databases">
        <title>WGS assembly of Ceratopteris richardii.</title>
        <authorList>
            <person name="Marchant D.B."/>
            <person name="Chen G."/>
            <person name="Jenkins J."/>
            <person name="Shu S."/>
            <person name="Leebens-Mack J."/>
            <person name="Grimwood J."/>
            <person name="Schmutz J."/>
            <person name="Soltis P."/>
            <person name="Soltis D."/>
            <person name="Chen Z.-H."/>
        </authorList>
    </citation>
    <scope>NUCLEOTIDE SEQUENCE</scope>
    <source>
        <strain evidence="3">Whitten #5841</strain>
        <tissue evidence="3">Leaf</tissue>
    </source>
</reference>
<dbReference type="OrthoDB" id="509099at2759"/>
<evidence type="ECO:0000256" key="2">
    <source>
        <dbReference type="PROSITE-ProRule" id="PRU00708"/>
    </source>
</evidence>
<dbReference type="EMBL" id="CM035433">
    <property type="protein sequence ID" value="KAH7294307.1"/>
    <property type="molecule type" value="Genomic_DNA"/>
</dbReference>
<dbReference type="FunFam" id="1.25.40.10:FF:000031">
    <property type="entry name" value="Pentatricopeptide repeat-containing protein mitochondrial"/>
    <property type="match status" value="2"/>
</dbReference>
<dbReference type="Gene3D" id="1.25.40.10">
    <property type="entry name" value="Tetratricopeptide repeat domain"/>
    <property type="match status" value="4"/>
</dbReference>
<name>A0A8T2REY9_CERRI</name>
<dbReference type="PANTHER" id="PTHR24015:SF548">
    <property type="entry name" value="OS08G0340900 PROTEIN"/>
    <property type="match status" value="1"/>
</dbReference>
<dbReference type="OMA" id="KGHEICL"/>
<dbReference type="PROSITE" id="PS51375">
    <property type="entry name" value="PPR"/>
    <property type="match status" value="4"/>
</dbReference>
<feature type="repeat" description="PPR" evidence="2">
    <location>
        <begin position="76"/>
        <end position="110"/>
    </location>
</feature>
<evidence type="ECO:0000256" key="1">
    <source>
        <dbReference type="ARBA" id="ARBA00022737"/>
    </source>
</evidence>
<dbReference type="NCBIfam" id="TIGR00756">
    <property type="entry name" value="PPR"/>
    <property type="match status" value="4"/>
</dbReference>
<dbReference type="InterPro" id="IPR046960">
    <property type="entry name" value="PPR_At4g14850-like_plant"/>
</dbReference>
<dbReference type="GO" id="GO:0009451">
    <property type="term" value="P:RNA modification"/>
    <property type="evidence" value="ECO:0007669"/>
    <property type="project" value="InterPro"/>
</dbReference>